<gene>
    <name evidence="4" type="ORF">EG343_24005</name>
</gene>
<evidence type="ECO:0000313" key="4">
    <source>
        <dbReference type="EMBL" id="AZA93454.1"/>
    </source>
</evidence>
<organism evidence="4 5">
    <name type="scientific">Chryseobacterium nakagawai</name>
    <dbReference type="NCBI Taxonomy" id="1241982"/>
    <lineage>
        <taxon>Bacteria</taxon>
        <taxon>Pseudomonadati</taxon>
        <taxon>Bacteroidota</taxon>
        <taxon>Flavobacteriia</taxon>
        <taxon>Flavobacteriales</taxon>
        <taxon>Weeksellaceae</taxon>
        <taxon>Chryseobacterium group</taxon>
        <taxon>Chryseobacterium</taxon>
    </lineage>
</organism>
<dbReference type="GO" id="GO:0007155">
    <property type="term" value="P:cell adhesion"/>
    <property type="evidence" value="ECO:0007669"/>
    <property type="project" value="InterPro"/>
</dbReference>
<feature type="signal peptide" evidence="3">
    <location>
        <begin position="1"/>
        <end position="20"/>
    </location>
</feature>
<dbReference type="SUPFAM" id="SSF103647">
    <property type="entry name" value="TSP type-3 repeat"/>
    <property type="match status" value="1"/>
</dbReference>
<evidence type="ECO:0000256" key="3">
    <source>
        <dbReference type="SAM" id="SignalP"/>
    </source>
</evidence>
<dbReference type="EMBL" id="CP033923">
    <property type="protein sequence ID" value="AZA93454.1"/>
    <property type="molecule type" value="Genomic_DNA"/>
</dbReference>
<dbReference type="KEGG" id="cnk:EG343_24005"/>
<evidence type="ECO:0008006" key="6">
    <source>
        <dbReference type="Google" id="ProtNLM"/>
    </source>
</evidence>
<evidence type="ECO:0000256" key="1">
    <source>
        <dbReference type="ARBA" id="ARBA00022729"/>
    </source>
</evidence>
<dbReference type="AlphaFoldDB" id="A0AAD1DTZ1"/>
<evidence type="ECO:0000256" key="2">
    <source>
        <dbReference type="SAM" id="MobiDB-lite"/>
    </source>
</evidence>
<keyword evidence="1 3" id="KW-0732">Signal</keyword>
<proteinExistence type="predicted"/>
<keyword evidence="5" id="KW-1185">Reference proteome</keyword>
<dbReference type="GO" id="GO:0005509">
    <property type="term" value="F:calcium ion binding"/>
    <property type="evidence" value="ECO:0007669"/>
    <property type="project" value="InterPro"/>
</dbReference>
<evidence type="ECO:0000313" key="5">
    <source>
        <dbReference type="Proteomes" id="UP000278288"/>
    </source>
</evidence>
<dbReference type="InterPro" id="IPR003367">
    <property type="entry name" value="Thrombospondin_3-like_rpt"/>
</dbReference>
<feature type="region of interest" description="Disordered" evidence="2">
    <location>
        <begin position="71"/>
        <end position="103"/>
    </location>
</feature>
<name>A0AAD1DTZ1_CHRNA</name>
<feature type="chain" id="PRO_5041927968" description="Alpha-agarase" evidence="3">
    <location>
        <begin position="21"/>
        <end position="137"/>
    </location>
</feature>
<dbReference type="Pfam" id="PF02412">
    <property type="entry name" value="TSP_3"/>
    <property type="match status" value="2"/>
</dbReference>
<protein>
    <recommendedName>
        <fullName evidence="6">Alpha-agarase</fullName>
    </recommendedName>
</protein>
<dbReference type="InterPro" id="IPR028974">
    <property type="entry name" value="TSP_type-3_rpt"/>
</dbReference>
<accession>A0AAD1DTZ1</accession>
<reference evidence="4 5" key="1">
    <citation type="submission" date="2018-11" db="EMBL/GenBank/DDBJ databases">
        <title>Proposal to divide the Flavobacteriaceae and reorganize its genera based on Amino Acid Identity values calculated from whole genome sequences.</title>
        <authorList>
            <person name="Nicholson A.C."/>
            <person name="Gulvik C.A."/>
            <person name="Whitney A.M."/>
            <person name="Humrighouse B.W."/>
            <person name="Bell M."/>
            <person name="Holmes B."/>
            <person name="Steigerwalt A.G."/>
            <person name="Villarma A."/>
            <person name="Sheth M."/>
            <person name="Batra D."/>
            <person name="Pryor J."/>
            <person name="Bernardet J.-F."/>
            <person name="Hugo C."/>
            <person name="Kampfer P."/>
            <person name="Newman J."/>
            <person name="McQuiston J.R."/>
        </authorList>
    </citation>
    <scope>NUCLEOTIDE SEQUENCE [LARGE SCALE GENOMIC DNA]</scope>
    <source>
        <strain evidence="4 5">G0041</strain>
    </source>
</reference>
<sequence length="137" mass="15247">MNMRKILLFLLLFAVTSFHAQSIENPEAFKKCRKEFNKKICLSDEDQDDILFYLDKCPKQGGPIENNGCPWPDADKDEVPDKDDQCPAIAGPRENQGCPWPDTDGDGVLDKDDACPTVKGVQDNNGCPPKVMKGCIM</sequence>
<feature type="compositionally biased region" description="Basic and acidic residues" evidence="2">
    <location>
        <begin position="73"/>
        <end position="85"/>
    </location>
</feature>
<dbReference type="Proteomes" id="UP000278288">
    <property type="component" value="Chromosome"/>
</dbReference>
<dbReference type="Gene3D" id="4.10.1080.10">
    <property type="entry name" value="TSP type-3 repeat"/>
    <property type="match status" value="1"/>
</dbReference>